<proteinExistence type="predicted"/>
<gene>
    <name evidence="1" type="ORF">MJG53_005768</name>
</gene>
<sequence length="629" mass="71633">MAAAVRCFGRVLIHHQRHGLSKVTSQTSLYPCSIYIPVPNRYFAAAAKPAKKTKKGTKEKASNEKKDDIEKIKSYPFMEGEPEDDVYLKHLYPRQIYEVEKAVHLLKKFQVLDFTNPKQGVYLDLTLDMTLGKKKKVEPFTSVLSLPYPFISEMSKVAVFTENASEIKIAEENGAAFAGGTNLIQKILDDEIQADFYVAVPEIMPELNPLRKKLKTRFPKFNRNSVGRDIPKMLELFKTGLEIKVDEERENFLETKIATLDMPSDHIAANLQAIINEVCRQRPLNLGPFVVRAFLRSSTSEGKLKFDDCLLKTTVTLTTKQSQQSPSVECLLLTYALCVFSHFLLIGAQGGSKEDESTCGKRVNFRQASESHEWSGSQTGSPGSRAKMAAPTVKVALGWSGLGLGVRRAALRLPGLVQVRWSRYGPEYQDPQTDKEYYRKPLAQLTEEETYERELRKTQVIKAAPATKTCSVFEDPVISKFTNMMMKGGNKILARSLMTQTLEAVKRKQFEKYHAASAEEQATIERNPYTIFHQALKNCEPVIGLVPILKGGHFYQVPVPLADRRRRFLAMKWMITECREKKPRRMLMPEKLSQELLEAFYNRGPVIKRKHDMHKMAEANRALAHYRWW</sequence>
<dbReference type="EMBL" id="CM043029">
    <property type="protein sequence ID" value="KAI4585534.1"/>
    <property type="molecule type" value="Genomic_DNA"/>
</dbReference>
<evidence type="ECO:0000313" key="1">
    <source>
        <dbReference type="EMBL" id="KAI4585534.1"/>
    </source>
</evidence>
<keyword evidence="2" id="KW-1185">Reference proteome</keyword>
<comment type="caution">
    <text evidence="1">The sequence shown here is derived from an EMBL/GenBank/DDBJ whole genome shotgun (WGS) entry which is preliminary data.</text>
</comment>
<name>A0ACB9V7I4_9CETA</name>
<organism evidence="1 2">
    <name type="scientific">Ovis ammon polii x Ovis aries</name>
    <dbReference type="NCBI Taxonomy" id="2918886"/>
    <lineage>
        <taxon>Eukaryota</taxon>
        <taxon>Metazoa</taxon>
        <taxon>Chordata</taxon>
        <taxon>Craniata</taxon>
        <taxon>Vertebrata</taxon>
        <taxon>Euteleostomi</taxon>
        <taxon>Mammalia</taxon>
        <taxon>Eutheria</taxon>
        <taxon>Laurasiatheria</taxon>
        <taxon>Artiodactyla</taxon>
        <taxon>Ruminantia</taxon>
        <taxon>Pecora</taxon>
        <taxon>Bovidae</taxon>
        <taxon>Caprinae</taxon>
        <taxon>Ovis</taxon>
    </lineage>
</organism>
<dbReference type="Proteomes" id="UP001057279">
    <property type="component" value="Linkage Group LG04"/>
</dbReference>
<protein>
    <submittedName>
        <fullName evidence="1">Uncharacterized protein</fullName>
    </submittedName>
</protein>
<accession>A0ACB9V7I4</accession>
<reference evidence="1" key="1">
    <citation type="submission" date="2022-03" db="EMBL/GenBank/DDBJ databases">
        <title>Genomic analyses of argali, domestic sheep and their hybrids provide insights into chromosomal evolution, heterosis and genetic basis of agronomic traits.</title>
        <authorList>
            <person name="Li M."/>
        </authorList>
    </citation>
    <scope>NUCLEOTIDE SEQUENCE</scope>
    <source>
        <strain evidence="1">F1 hybrid</strain>
    </source>
</reference>
<evidence type="ECO:0000313" key="2">
    <source>
        <dbReference type="Proteomes" id="UP001057279"/>
    </source>
</evidence>